<proteinExistence type="predicted"/>
<reference evidence="3" key="1">
    <citation type="submission" date="2017-02" db="UniProtKB">
        <authorList>
            <consortium name="WormBaseParasite"/>
        </authorList>
    </citation>
    <scope>IDENTIFICATION</scope>
</reference>
<name>A0A0N4ZWE0_PARTI</name>
<feature type="chain" id="PRO_5005892540" evidence="1">
    <location>
        <begin position="19"/>
        <end position="129"/>
    </location>
</feature>
<accession>A0A0N4ZWE0</accession>
<dbReference type="WBParaSite" id="PTRK_0001297100.1">
    <property type="protein sequence ID" value="PTRK_0001297100.1"/>
    <property type="gene ID" value="PTRK_0001297100"/>
</dbReference>
<dbReference type="AlphaFoldDB" id="A0A0N4ZWE0"/>
<evidence type="ECO:0000256" key="1">
    <source>
        <dbReference type="SAM" id="SignalP"/>
    </source>
</evidence>
<feature type="signal peptide" evidence="1">
    <location>
        <begin position="1"/>
        <end position="18"/>
    </location>
</feature>
<protein>
    <submittedName>
        <fullName evidence="3">Uncharacterized protein</fullName>
    </submittedName>
</protein>
<dbReference type="Proteomes" id="UP000038045">
    <property type="component" value="Unplaced"/>
</dbReference>
<keyword evidence="2" id="KW-1185">Reference proteome</keyword>
<evidence type="ECO:0000313" key="3">
    <source>
        <dbReference type="WBParaSite" id="PTRK_0001297100.1"/>
    </source>
</evidence>
<sequence>MKILIFLLLILQISVCHYQTIKQLEKQDNTGQKCSTGCRGLCYNKNIGRIMKLSCCDGDYCGCCTYRIRISNKTPYDGYFKVSRNYIKDNSDKKTENSFVKTLSKDRFGNSDEEISILNYLKETSMEAK</sequence>
<organism evidence="2 3">
    <name type="scientific">Parastrongyloides trichosuri</name>
    <name type="common">Possum-specific nematode worm</name>
    <dbReference type="NCBI Taxonomy" id="131310"/>
    <lineage>
        <taxon>Eukaryota</taxon>
        <taxon>Metazoa</taxon>
        <taxon>Ecdysozoa</taxon>
        <taxon>Nematoda</taxon>
        <taxon>Chromadorea</taxon>
        <taxon>Rhabditida</taxon>
        <taxon>Tylenchina</taxon>
        <taxon>Panagrolaimomorpha</taxon>
        <taxon>Strongyloidoidea</taxon>
        <taxon>Strongyloididae</taxon>
        <taxon>Parastrongyloides</taxon>
    </lineage>
</organism>
<keyword evidence="1" id="KW-0732">Signal</keyword>
<evidence type="ECO:0000313" key="2">
    <source>
        <dbReference type="Proteomes" id="UP000038045"/>
    </source>
</evidence>